<dbReference type="EMBL" id="WPHG01000005">
    <property type="protein sequence ID" value="MVA99349.1"/>
    <property type="molecule type" value="Genomic_DNA"/>
</dbReference>
<keyword evidence="7" id="KW-1185">Reference proteome</keyword>
<comment type="caution">
    <text evidence="6">The sequence shown here is derived from an EMBL/GenBank/DDBJ whole genome shotgun (WGS) entry which is preliminary data.</text>
</comment>
<dbReference type="InterPro" id="IPR005119">
    <property type="entry name" value="LysR_subst-bd"/>
</dbReference>
<dbReference type="GO" id="GO:0043565">
    <property type="term" value="F:sequence-specific DNA binding"/>
    <property type="evidence" value="ECO:0007669"/>
    <property type="project" value="TreeGrafter"/>
</dbReference>
<dbReference type="RefSeq" id="WP_156714427.1">
    <property type="nucleotide sequence ID" value="NZ_WPHG01000005.1"/>
</dbReference>
<name>A0A844QP37_9HYPH</name>
<dbReference type="InterPro" id="IPR036390">
    <property type="entry name" value="WH_DNA-bd_sf"/>
</dbReference>
<keyword evidence="3" id="KW-0238">DNA-binding</keyword>
<dbReference type="PROSITE" id="PS50931">
    <property type="entry name" value="HTH_LYSR"/>
    <property type="match status" value="1"/>
</dbReference>
<evidence type="ECO:0000259" key="5">
    <source>
        <dbReference type="PROSITE" id="PS50931"/>
    </source>
</evidence>
<dbReference type="Gene3D" id="3.40.190.290">
    <property type="match status" value="1"/>
</dbReference>
<dbReference type="InterPro" id="IPR036388">
    <property type="entry name" value="WH-like_DNA-bd_sf"/>
</dbReference>
<accession>A0A844QP37</accession>
<keyword evidence="4" id="KW-0804">Transcription</keyword>
<protein>
    <submittedName>
        <fullName evidence="6">LysR family transcriptional regulator</fullName>
    </submittedName>
</protein>
<dbReference type="Pfam" id="PF03466">
    <property type="entry name" value="LysR_substrate"/>
    <property type="match status" value="1"/>
</dbReference>
<dbReference type="Pfam" id="PF00126">
    <property type="entry name" value="HTH_1"/>
    <property type="match status" value="1"/>
</dbReference>
<dbReference type="PANTHER" id="PTHR30427:SF1">
    <property type="entry name" value="TRANSCRIPTIONAL ACTIVATOR PROTEIN LYSR"/>
    <property type="match status" value="1"/>
</dbReference>
<dbReference type="PRINTS" id="PR00039">
    <property type="entry name" value="HTHLYSR"/>
</dbReference>
<evidence type="ECO:0000256" key="3">
    <source>
        <dbReference type="ARBA" id="ARBA00023125"/>
    </source>
</evidence>
<sequence length="298" mass="32668">MLSFRQLEIFRSVMVCGSISAAAQQMSIAQPTVTNTIKRLEDVLGVELFERGGGRLTPTRVAQQIFEVVQPSIVSMEQLSLTVKEIAGGRHVKFRLGVSPSVSQALAPRALRFLAEANPGVSLRMDTLSLKQIKDYLLLAEGDCAVTIFPVKDAFLVSQQIAEIALVCLVPIDHPLSQHASLSLADIASEPLIFFHPNTPHGKMLRDTFETLAVQPNIAIETRFAESAINLIYEGFGIAVVDELTSKGVRQTDIKVVPLAGTPRLPVLLHHHKDHGSPRVLNMMRTCLIRAARELDLL</sequence>
<dbReference type="InterPro" id="IPR000847">
    <property type="entry name" value="LysR_HTH_N"/>
</dbReference>
<dbReference type="AlphaFoldDB" id="A0A844QP37"/>
<dbReference type="Proteomes" id="UP000463224">
    <property type="component" value="Unassembled WGS sequence"/>
</dbReference>
<evidence type="ECO:0000256" key="1">
    <source>
        <dbReference type="ARBA" id="ARBA00009437"/>
    </source>
</evidence>
<dbReference type="GO" id="GO:0003700">
    <property type="term" value="F:DNA-binding transcription factor activity"/>
    <property type="evidence" value="ECO:0007669"/>
    <property type="project" value="InterPro"/>
</dbReference>
<organism evidence="6 7">
    <name type="scientific">Nitratireductor arenosus</name>
    <dbReference type="NCBI Taxonomy" id="2682096"/>
    <lineage>
        <taxon>Bacteria</taxon>
        <taxon>Pseudomonadati</taxon>
        <taxon>Pseudomonadota</taxon>
        <taxon>Alphaproteobacteria</taxon>
        <taxon>Hyphomicrobiales</taxon>
        <taxon>Phyllobacteriaceae</taxon>
        <taxon>Nitratireductor</taxon>
    </lineage>
</organism>
<evidence type="ECO:0000313" key="7">
    <source>
        <dbReference type="Proteomes" id="UP000463224"/>
    </source>
</evidence>
<dbReference type="SUPFAM" id="SSF46785">
    <property type="entry name" value="Winged helix' DNA-binding domain"/>
    <property type="match status" value="1"/>
</dbReference>
<dbReference type="SUPFAM" id="SSF53850">
    <property type="entry name" value="Periplasmic binding protein-like II"/>
    <property type="match status" value="1"/>
</dbReference>
<evidence type="ECO:0000256" key="4">
    <source>
        <dbReference type="ARBA" id="ARBA00023163"/>
    </source>
</evidence>
<proteinExistence type="inferred from homology"/>
<feature type="domain" description="HTH lysR-type" evidence="5">
    <location>
        <begin position="2"/>
        <end position="59"/>
    </location>
</feature>
<dbReference type="PANTHER" id="PTHR30427">
    <property type="entry name" value="TRANSCRIPTIONAL ACTIVATOR PROTEIN LYSR"/>
    <property type="match status" value="1"/>
</dbReference>
<dbReference type="Gene3D" id="1.10.10.10">
    <property type="entry name" value="Winged helix-like DNA-binding domain superfamily/Winged helix DNA-binding domain"/>
    <property type="match status" value="1"/>
</dbReference>
<dbReference type="GO" id="GO:0010628">
    <property type="term" value="P:positive regulation of gene expression"/>
    <property type="evidence" value="ECO:0007669"/>
    <property type="project" value="TreeGrafter"/>
</dbReference>
<reference evidence="6 7" key="1">
    <citation type="submission" date="2019-12" db="EMBL/GenBank/DDBJ databases">
        <title>Nitratireductor arenosus sp. nov., Isolated from sea sand, Jeju island, South Korea.</title>
        <authorList>
            <person name="Kim W."/>
        </authorList>
    </citation>
    <scope>NUCLEOTIDE SEQUENCE [LARGE SCALE GENOMIC DNA]</scope>
    <source>
        <strain evidence="6 7">CAU 1489</strain>
    </source>
</reference>
<gene>
    <name evidence="6" type="ORF">GN330_19055</name>
</gene>
<keyword evidence="2" id="KW-0805">Transcription regulation</keyword>
<evidence type="ECO:0000313" key="6">
    <source>
        <dbReference type="EMBL" id="MVA99349.1"/>
    </source>
</evidence>
<comment type="similarity">
    <text evidence="1">Belongs to the LysR transcriptional regulatory family.</text>
</comment>
<evidence type="ECO:0000256" key="2">
    <source>
        <dbReference type="ARBA" id="ARBA00023015"/>
    </source>
</evidence>